<sequence length="104" mass="11539">MNRSSDPQDFFQANPLSPDACVIDGQARNGKPCRIVDNTGTVPLPELRALLEQLIEDGRFGISGRSQVGDGRMLIGAPEFTHLQIGESVYRFILFPYEARIEAF</sequence>
<organism evidence="1 2">
    <name type="scientific">Acidihalobacter prosperus</name>
    <dbReference type="NCBI Taxonomy" id="160660"/>
    <lineage>
        <taxon>Bacteria</taxon>
        <taxon>Pseudomonadati</taxon>
        <taxon>Pseudomonadota</taxon>
        <taxon>Gammaproteobacteria</taxon>
        <taxon>Chromatiales</taxon>
        <taxon>Ectothiorhodospiraceae</taxon>
        <taxon>Acidihalobacter</taxon>
    </lineage>
</organism>
<keyword evidence="2" id="KW-1185">Reference proteome</keyword>
<reference evidence="1 2" key="1">
    <citation type="journal article" date="2014" name="Genome Announc.">
        <title>Draft Genome Sequence of the Iron-Oxidizing, Acidophilic, and Halotolerant 'Thiobacillus prosperus' Type Strain DSM 5130.</title>
        <authorList>
            <person name="Ossandon F.J."/>
            <person name="Cardenas J.P."/>
            <person name="Corbett M."/>
            <person name="Quatrini R."/>
            <person name="Holmes D.S."/>
            <person name="Watkin E."/>
        </authorList>
    </citation>
    <scope>NUCLEOTIDE SEQUENCE [LARGE SCALE GENOMIC DNA]</scope>
    <source>
        <strain evidence="1 2">DSM 5130</strain>
    </source>
</reference>
<gene>
    <name evidence="1" type="ORF">Thpro_022300</name>
</gene>
<evidence type="ECO:0000313" key="2">
    <source>
        <dbReference type="Proteomes" id="UP000029273"/>
    </source>
</evidence>
<accession>A0A1A6C0G9</accession>
<dbReference type="RefSeq" id="WP_052064542.1">
    <property type="nucleotide sequence ID" value="NZ_JQSG02000006.1"/>
</dbReference>
<dbReference type="EMBL" id="JQSG02000006">
    <property type="protein sequence ID" value="OBS08050.1"/>
    <property type="molecule type" value="Genomic_DNA"/>
</dbReference>
<name>A0A1A6C0G9_9GAMM</name>
<dbReference type="AlphaFoldDB" id="A0A1A6C0G9"/>
<evidence type="ECO:0000313" key="1">
    <source>
        <dbReference type="EMBL" id="OBS08050.1"/>
    </source>
</evidence>
<dbReference type="OrthoDB" id="5296443at2"/>
<protein>
    <submittedName>
        <fullName evidence="1">Uncharacterized protein</fullName>
    </submittedName>
</protein>
<comment type="caution">
    <text evidence="1">The sequence shown here is derived from an EMBL/GenBank/DDBJ whole genome shotgun (WGS) entry which is preliminary data.</text>
</comment>
<dbReference type="Proteomes" id="UP000029273">
    <property type="component" value="Unassembled WGS sequence"/>
</dbReference>
<proteinExistence type="predicted"/>